<dbReference type="Pfam" id="PF07804">
    <property type="entry name" value="HipA_C"/>
    <property type="match status" value="1"/>
</dbReference>
<keyword evidence="2" id="KW-0808">Transferase</keyword>
<dbReference type="InterPro" id="IPR012893">
    <property type="entry name" value="HipA-like_C"/>
</dbReference>
<dbReference type="PANTHER" id="PTHR37419">
    <property type="entry name" value="SERINE/THREONINE-PROTEIN KINASE TOXIN HIPA"/>
    <property type="match status" value="1"/>
</dbReference>
<feature type="domain" description="HipA-like C-terminal" evidence="4">
    <location>
        <begin position="36"/>
        <end position="136"/>
    </location>
</feature>
<comment type="similarity">
    <text evidence="1">Belongs to the HipA Ser/Thr kinase family.</text>
</comment>
<dbReference type="EMBL" id="QQAV01000001">
    <property type="protein sequence ID" value="RDI29534.1"/>
    <property type="molecule type" value="Genomic_DNA"/>
</dbReference>
<gene>
    <name evidence="5" type="ORF">DFR41_1011295</name>
</gene>
<organism evidence="5 6">
    <name type="scientific">Pseudacidovorax intermedius</name>
    <dbReference type="NCBI Taxonomy" id="433924"/>
    <lineage>
        <taxon>Bacteria</taxon>
        <taxon>Pseudomonadati</taxon>
        <taxon>Pseudomonadota</taxon>
        <taxon>Betaproteobacteria</taxon>
        <taxon>Burkholderiales</taxon>
        <taxon>Comamonadaceae</taxon>
        <taxon>Pseudacidovorax</taxon>
    </lineage>
</organism>
<dbReference type="Proteomes" id="UP000255265">
    <property type="component" value="Unassembled WGS sequence"/>
</dbReference>
<keyword evidence="6" id="KW-1185">Reference proteome</keyword>
<evidence type="ECO:0000313" key="5">
    <source>
        <dbReference type="EMBL" id="RDI29534.1"/>
    </source>
</evidence>
<evidence type="ECO:0000256" key="3">
    <source>
        <dbReference type="ARBA" id="ARBA00022777"/>
    </source>
</evidence>
<accession>A0A370FRK7</accession>
<evidence type="ECO:0000256" key="1">
    <source>
        <dbReference type="ARBA" id="ARBA00010164"/>
    </source>
</evidence>
<comment type="caution">
    <text evidence="5">The sequence shown here is derived from an EMBL/GenBank/DDBJ whole genome shotgun (WGS) entry which is preliminary data.</text>
</comment>
<dbReference type="RefSeq" id="WP_017759301.1">
    <property type="nucleotide sequence ID" value="NZ_QQAV01000001.1"/>
</dbReference>
<evidence type="ECO:0000256" key="2">
    <source>
        <dbReference type="ARBA" id="ARBA00022679"/>
    </source>
</evidence>
<dbReference type="InterPro" id="IPR052028">
    <property type="entry name" value="HipA_Ser/Thr_kinase"/>
</dbReference>
<name>A0A370FRK7_9BURK</name>
<proteinExistence type="inferred from homology"/>
<dbReference type="OrthoDB" id="9805913at2"/>
<dbReference type="AlphaFoldDB" id="A0A370FRK7"/>
<dbReference type="GO" id="GO:0004674">
    <property type="term" value="F:protein serine/threonine kinase activity"/>
    <property type="evidence" value="ECO:0007669"/>
    <property type="project" value="TreeGrafter"/>
</dbReference>
<protein>
    <submittedName>
        <fullName evidence="5">HipA-like protein</fullName>
    </submittedName>
</protein>
<evidence type="ECO:0000259" key="4">
    <source>
        <dbReference type="Pfam" id="PF07804"/>
    </source>
</evidence>
<dbReference type="GO" id="GO:0005829">
    <property type="term" value="C:cytosol"/>
    <property type="evidence" value="ECO:0007669"/>
    <property type="project" value="TreeGrafter"/>
</dbReference>
<keyword evidence="3" id="KW-0418">Kinase</keyword>
<sequence length="151" mass="16938">MRQSALLSCLAHQDLLGRGHPSHALLGFFQRLAQIGQHLVRLPQKDLCQATGTPPDAKYEADGGPPGIDRILGVGSMERGRQDRRTFFQPWALFWMSCATDGHAKNFSLFLRQGGRYQLTPFYDVLSTWPGMGEHQMPGMCFEAWTQISMS</sequence>
<dbReference type="PANTHER" id="PTHR37419:SF1">
    <property type="entry name" value="SERINE_THREONINE-PROTEIN KINASE TOXIN HIPA"/>
    <property type="match status" value="1"/>
</dbReference>
<reference evidence="5 6" key="1">
    <citation type="submission" date="2018-07" db="EMBL/GenBank/DDBJ databases">
        <title>Genomic Encyclopedia of Type Strains, Phase IV (KMG-IV): sequencing the most valuable type-strain genomes for metagenomic binning, comparative biology and taxonomic classification.</title>
        <authorList>
            <person name="Goeker M."/>
        </authorList>
    </citation>
    <scope>NUCLEOTIDE SEQUENCE [LARGE SCALE GENOMIC DNA]</scope>
    <source>
        <strain evidence="5 6">DSM 21352</strain>
    </source>
</reference>
<evidence type="ECO:0000313" key="6">
    <source>
        <dbReference type="Proteomes" id="UP000255265"/>
    </source>
</evidence>